<dbReference type="InterPro" id="IPR008930">
    <property type="entry name" value="Terpenoid_cyclase/PrenylTrfase"/>
</dbReference>
<dbReference type="EMBL" id="CP036525">
    <property type="protein sequence ID" value="QDT05658.1"/>
    <property type="molecule type" value="Genomic_DNA"/>
</dbReference>
<organism evidence="1 2">
    <name type="scientific">Rubripirellula lacrimiformis</name>
    <dbReference type="NCBI Taxonomy" id="1930273"/>
    <lineage>
        <taxon>Bacteria</taxon>
        <taxon>Pseudomonadati</taxon>
        <taxon>Planctomycetota</taxon>
        <taxon>Planctomycetia</taxon>
        <taxon>Pirellulales</taxon>
        <taxon>Pirellulaceae</taxon>
        <taxon>Rubripirellula</taxon>
    </lineage>
</organism>
<dbReference type="RefSeq" id="WP_246145921.1">
    <property type="nucleotide sequence ID" value="NZ_CP036525.1"/>
</dbReference>
<accession>A0A517NF30</accession>
<dbReference type="SUPFAM" id="SSF48239">
    <property type="entry name" value="Terpenoid cyclases/Protein prenyltransferases"/>
    <property type="match status" value="1"/>
</dbReference>
<dbReference type="Proteomes" id="UP000318538">
    <property type="component" value="Chromosome"/>
</dbReference>
<gene>
    <name evidence="1" type="ORF">K227x_40600</name>
</gene>
<proteinExistence type="predicted"/>
<evidence type="ECO:0008006" key="3">
    <source>
        <dbReference type="Google" id="ProtNLM"/>
    </source>
</evidence>
<reference evidence="1 2" key="1">
    <citation type="submission" date="2019-02" db="EMBL/GenBank/DDBJ databases">
        <title>Deep-cultivation of Planctomycetes and their phenomic and genomic characterization uncovers novel biology.</title>
        <authorList>
            <person name="Wiegand S."/>
            <person name="Jogler M."/>
            <person name="Boedeker C."/>
            <person name="Pinto D."/>
            <person name="Vollmers J."/>
            <person name="Rivas-Marin E."/>
            <person name="Kohn T."/>
            <person name="Peeters S.H."/>
            <person name="Heuer A."/>
            <person name="Rast P."/>
            <person name="Oberbeckmann S."/>
            <person name="Bunk B."/>
            <person name="Jeske O."/>
            <person name="Meyerdierks A."/>
            <person name="Storesund J.E."/>
            <person name="Kallscheuer N."/>
            <person name="Luecker S."/>
            <person name="Lage O.M."/>
            <person name="Pohl T."/>
            <person name="Merkel B.J."/>
            <person name="Hornburger P."/>
            <person name="Mueller R.-W."/>
            <person name="Bruemmer F."/>
            <person name="Labrenz M."/>
            <person name="Spormann A.M."/>
            <person name="Op den Camp H."/>
            <person name="Overmann J."/>
            <person name="Amann R."/>
            <person name="Jetten M.S.M."/>
            <person name="Mascher T."/>
            <person name="Medema M.H."/>
            <person name="Devos D.P."/>
            <person name="Kaster A.-K."/>
            <person name="Ovreas L."/>
            <person name="Rohde M."/>
            <person name="Galperin M.Y."/>
            <person name="Jogler C."/>
        </authorList>
    </citation>
    <scope>NUCLEOTIDE SEQUENCE [LARGE SCALE GENOMIC DNA]</scope>
    <source>
        <strain evidence="1 2">K22_7</strain>
    </source>
</reference>
<dbReference type="KEGG" id="rlc:K227x_40600"/>
<protein>
    <recommendedName>
        <fullName evidence="3">Squalene--hopene cyclase</fullName>
    </recommendedName>
</protein>
<keyword evidence="2" id="KW-1185">Reference proteome</keyword>
<sequence length="372" mass="41037">MDIPLIKQNACRIAACVVVVASVFGRLPDAHAQDDIVTFDSVPAERDSIRGDEPLAATFSAKRAAIYLDRSSLTWQKEKKCVTCHTNMPYMFARPALAGVQRDSGEVREFFEQYRTVRWKTKGPTENQGFWPIVVAAGLTFHDMQTTGQLNPVTRDVLDLLWTVQRSDGGWKWPHCDYAPMEIDDHYGVTLAALAVGVAPDGYAETDVAQAGLARLRGYLKNNPPKSLHHRAMIAWCSKRIEGIATDDERARTLNELFAIQLADGGWSTAGFLTDWKGLQRDDGEPLDTQTSDAYGTGLVIVISRELGVAANDPRLQKGIQWLLSNQRESGKWFTRSPVNDAGNLISNTGTAFAILALQSCGELPGWPFDSP</sequence>
<dbReference type="AlphaFoldDB" id="A0A517NF30"/>
<evidence type="ECO:0000313" key="1">
    <source>
        <dbReference type="EMBL" id="QDT05658.1"/>
    </source>
</evidence>
<evidence type="ECO:0000313" key="2">
    <source>
        <dbReference type="Proteomes" id="UP000318538"/>
    </source>
</evidence>
<name>A0A517NF30_9BACT</name>
<dbReference type="Gene3D" id="1.50.10.20">
    <property type="match status" value="1"/>
</dbReference>